<evidence type="ECO:0000256" key="10">
    <source>
        <dbReference type="PIRSR" id="PIRSR601088-3"/>
    </source>
</evidence>
<organism evidence="13 14">
    <name type="scientific">Bogoriella caseilytica</name>
    <dbReference type="NCBI Taxonomy" id="56055"/>
    <lineage>
        <taxon>Bacteria</taxon>
        <taxon>Bacillati</taxon>
        <taxon>Actinomycetota</taxon>
        <taxon>Actinomycetes</taxon>
        <taxon>Micrococcales</taxon>
        <taxon>Bogoriellaceae</taxon>
        <taxon>Bogoriella</taxon>
    </lineage>
</organism>
<feature type="active site" description="Proton donor" evidence="8">
    <location>
        <position position="183"/>
    </location>
</feature>
<comment type="similarity">
    <text evidence="2">Belongs to the glycosyl hydrolase 4 family.</text>
</comment>
<dbReference type="InterPro" id="IPR022616">
    <property type="entry name" value="Glyco_hydro_4_C"/>
</dbReference>
<evidence type="ECO:0000256" key="6">
    <source>
        <dbReference type="ARBA" id="ARBA00023211"/>
    </source>
</evidence>
<reference evidence="13 14" key="1">
    <citation type="submission" date="2018-11" db="EMBL/GenBank/DDBJ databases">
        <title>Sequencing the genomes of 1000 actinobacteria strains.</title>
        <authorList>
            <person name="Klenk H.-P."/>
        </authorList>
    </citation>
    <scope>NUCLEOTIDE SEQUENCE [LARGE SCALE GENOMIC DNA]</scope>
    <source>
        <strain evidence="13 14">DSM 11294</strain>
    </source>
</reference>
<evidence type="ECO:0000313" key="13">
    <source>
        <dbReference type="EMBL" id="ROR73942.1"/>
    </source>
</evidence>
<dbReference type="GO" id="GO:0004553">
    <property type="term" value="F:hydrolase activity, hydrolyzing O-glycosyl compounds"/>
    <property type="evidence" value="ECO:0007669"/>
    <property type="project" value="InterPro"/>
</dbReference>
<comment type="cofactor">
    <cofactor evidence="1">
        <name>NAD(+)</name>
        <dbReference type="ChEBI" id="CHEBI:57540"/>
    </cofactor>
</comment>
<evidence type="ECO:0000313" key="14">
    <source>
        <dbReference type="Proteomes" id="UP000280668"/>
    </source>
</evidence>
<evidence type="ECO:0000256" key="8">
    <source>
        <dbReference type="PIRSR" id="PIRSR601088-1"/>
    </source>
</evidence>
<dbReference type="Pfam" id="PF11975">
    <property type="entry name" value="Glyco_hydro_4C"/>
    <property type="match status" value="1"/>
</dbReference>
<dbReference type="OrthoDB" id="9767022at2"/>
<dbReference type="GO" id="GO:0046872">
    <property type="term" value="F:metal ion binding"/>
    <property type="evidence" value="ECO:0007669"/>
    <property type="project" value="UniProtKB-KW"/>
</dbReference>
<keyword evidence="10" id="KW-0533">Nickel</keyword>
<gene>
    <name evidence="13" type="ORF">EDD31_2337</name>
</gene>
<name>A0A3N2BFB9_9MICO</name>
<dbReference type="SUPFAM" id="SSF51735">
    <property type="entry name" value="NAD(P)-binding Rossmann-fold domains"/>
    <property type="match status" value="1"/>
</dbReference>
<feature type="site" description="Increases basicity of active site Tyr" evidence="11">
    <location>
        <position position="123"/>
    </location>
</feature>
<dbReference type="GO" id="GO:0016616">
    <property type="term" value="F:oxidoreductase activity, acting on the CH-OH group of donors, NAD or NADP as acceptor"/>
    <property type="evidence" value="ECO:0007669"/>
    <property type="project" value="InterPro"/>
</dbReference>
<dbReference type="RefSeq" id="WP_123305474.1">
    <property type="nucleotide sequence ID" value="NZ_RKHK01000001.1"/>
</dbReference>
<comment type="caution">
    <text evidence="13">The sequence shown here is derived from an EMBL/GenBank/DDBJ whole genome shotgun (WGS) entry which is preliminary data.</text>
</comment>
<keyword evidence="7" id="KW-0326">Glycosidase</keyword>
<sequence length="470" mass="49772">MRLTILGGGGFRVPQVHQALLAARERIDVDELVLYDVDADRLAVMRAVLEQRAATLGRADAGRAAAGTEHSAGGGVPALRTTTDLDEAVTGADVIFSAIRVGGTAGRVADERTALGEGVLGQETVGAGGLAYALRTVPVVDHVARRIAELAPQAWTISFTNPASIVTEAMRVALGERVVGICDTPISLVRRALRALGLPPEAFDRGEAIVDYAGLNHCGWLRSIRARGGADVGGIEFLPGLLADEAAASSLEEVRLLGVDWVRASGALPNEYQYYYDHAREALGAIARAEHTRGEYLAEQQHAFYSAAAAQPEQAGQLWQQAHAEREATYMATERDTQGAGAREEEDLGGGYHEVAIDLMAALLGVEEHRMILNIGNAGPDAAPLIPGLPLGAVVEVPVLADRGGIHPLASGTPLDGDKLARVQAVKSAERLIIEAARTRSKDKAWRAFAAHPLVDSVEAAQHIVDRVWV</sequence>
<dbReference type="GO" id="GO:0005975">
    <property type="term" value="P:carbohydrate metabolic process"/>
    <property type="evidence" value="ECO:0007669"/>
    <property type="project" value="InterPro"/>
</dbReference>
<keyword evidence="4" id="KW-0378">Hydrolase</keyword>
<accession>A0A3N2BFB9</accession>
<evidence type="ECO:0000256" key="7">
    <source>
        <dbReference type="ARBA" id="ARBA00023295"/>
    </source>
</evidence>
<evidence type="ECO:0000256" key="4">
    <source>
        <dbReference type="ARBA" id="ARBA00022801"/>
    </source>
</evidence>
<proteinExistence type="inferred from homology"/>
<keyword evidence="10" id="KW-0170">Cobalt</keyword>
<keyword evidence="14" id="KW-1185">Reference proteome</keyword>
<dbReference type="SUPFAM" id="SSF56327">
    <property type="entry name" value="LDH C-terminal domain-like"/>
    <property type="match status" value="1"/>
</dbReference>
<feature type="binding site" evidence="9">
    <location>
        <position position="161"/>
    </location>
    <ligand>
        <name>substrate</name>
    </ligand>
</feature>
<evidence type="ECO:0000256" key="11">
    <source>
        <dbReference type="PIRSR" id="PIRSR601088-4"/>
    </source>
</evidence>
<keyword evidence="10" id="KW-0408">Iron</keyword>
<dbReference type="Proteomes" id="UP000280668">
    <property type="component" value="Unassembled WGS sequence"/>
</dbReference>
<evidence type="ECO:0000256" key="5">
    <source>
        <dbReference type="ARBA" id="ARBA00023027"/>
    </source>
</evidence>
<feature type="active site" description="Proton acceptor" evidence="8">
    <location>
        <position position="272"/>
    </location>
</feature>
<dbReference type="Pfam" id="PF02056">
    <property type="entry name" value="Glyco_hydro_4"/>
    <property type="match status" value="1"/>
</dbReference>
<evidence type="ECO:0000256" key="9">
    <source>
        <dbReference type="PIRSR" id="PIRSR601088-2"/>
    </source>
</evidence>
<dbReference type="InterPro" id="IPR001088">
    <property type="entry name" value="Glyco_hydro_4"/>
</dbReference>
<feature type="binding site" evidence="10">
    <location>
        <position position="182"/>
    </location>
    <ligand>
        <name>Mn(2+)</name>
        <dbReference type="ChEBI" id="CHEBI:29035"/>
    </ligand>
</feature>
<dbReference type="PANTHER" id="PTHR32092:SF5">
    <property type="entry name" value="6-PHOSPHO-BETA-GLUCOSIDASE"/>
    <property type="match status" value="1"/>
</dbReference>
<keyword evidence="6 10" id="KW-0464">Manganese</keyword>
<dbReference type="InterPro" id="IPR015955">
    <property type="entry name" value="Lactate_DH/Glyco_Ohase_4_C"/>
</dbReference>
<keyword evidence="3 10" id="KW-0479">Metal-binding</keyword>
<dbReference type="Gene3D" id="3.40.50.720">
    <property type="entry name" value="NAD(P)-binding Rossmann-like Domain"/>
    <property type="match status" value="1"/>
</dbReference>
<dbReference type="Gene3D" id="3.90.110.10">
    <property type="entry name" value="Lactate dehydrogenase/glycoside hydrolase, family 4, C-terminal"/>
    <property type="match status" value="1"/>
</dbReference>
<dbReference type="EMBL" id="RKHK01000001">
    <property type="protein sequence ID" value="ROR73942.1"/>
    <property type="molecule type" value="Genomic_DNA"/>
</dbReference>
<dbReference type="PANTHER" id="PTHR32092">
    <property type="entry name" value="6-PHOSPHO-BETA-GLUCOSIDASE-RELATED"/>
    <property type="match status" value="1"/>
</dbReference>
<evidence type="ECO:0000256" key="2">
    <source>
        <dbReference type="ARBA" id="ARBA00010141"/>
    </source>
</evidence>
<feature type="domain" description="Glycosyl hydrolase family 4 C-terminal" evidence="12">
    <location>
        <begin position="212"/>
        <end position="455"/>
    </location>
</feature>
<feature type="binding site" evidence="10">
    <location>
        <position position="217"/>
    </location>
    <ligand>
        <name>Mn(2+)</name>
        <dbReference type="ChEBI" id="CHEBI:29035"/>
    </ligand>
</feature>
<dbReference type="InterPro" id="IPR036291">
    <property type="entry name" value="NAD(P)-bd_dom_sf"/>
</dbReference>
<keyword evidence="5" id="KW-0520">NAD</keyword>
<protein>
    <submittedName>
        <fullName evidence="13">6-phospho-beta-glucosidase</fullName>
    </submittedName>
</protein>
<feature type="binding site" evidence="9">
    <location>
        <position position="107"/>
    </location>
    <ligand>
        <name>substrate</name>
    </ligand>
</feature>
<evidence type="ECO:0000256" key="1">
    <source>
        <dbReference type="ARBA" id="ARBA00001911"/>
    </source>
</evidence>
<dbReference type="AlphaFoldDB" id="A0A3N2BFB9"/>
<evidence type="ECO:0000256" key="3">
    <source>
        <dbReference type="ARBA" id="ARBA00022723"/>
    </source>
</evidence>
<evidence type="ECO:0000259" key="12">
    <source>
        <dbReference type="Pfam" id="PF11975"/>
    </source>
</evidence>